<protein>
    <submittedName>
        <fullName evidence="1">2-dehydro-3-deoxygalactonokinase</fullName>
    </submittedName>
</protein>
<accession>A0A328ADI6</accession>
<dbReference type="CDD" id="cd24012">
    <property type="entry name" value="ASKHA_NBD_KDGal-kinase"/>
    <property type="match status" value="1"/>
</dbReference>
<name>A0A328ADI6_9CAUL</name>
<dbReference type="GO" id="GO:0034194">
    <property type="term" value="P:D-galactonate catabolic process"/>
    <property type="evidence" value="ECO:0007669"/>
    <property type="project" value="InterPro"/>
</dbReference>
<keyword evidence="1" id="KW-0808">Transferase</keyword>
<dbReference type="GO" id="GO:0008671">
    <property type="term" value="F:2-dehydro-3-deoxygalactonokinase activity"/>
    <property type="evidence" value="ECO:0007669"/>
    <property type="project" value="InterPro"/>
</dbReference>
<keyword evidence="2" id="KW-1185">Reference proteome</keyword>
<dbReference type="Proteomes" id="UP000249725">
    <property type="component" value="Unassembled WGS sequence"/>
</dbReference>
<dbReference type="Gene3D" id="3.30.420.300">
    <property type="entry name" value="2-keto-3-deoxy-galactonokinase, substrate binding domain"/>
    <property type="match status" value="1"/>
</dbReference>
<evidence type="ECO:0000313" key="1">
    <source>
        <dbReference type="EMBL" id="RAK52832.1"/>
    </source>
</evidence>
<comment type="caution">
    <text evidence="1">The sequence shown here is derived from an EMBL/GenBank/DDBJ whole genome shotgun (WGS) entry which is preliminary data.</text>
</comment>
<dbReference type="InterPro" id="IPR042257">
    <property type="entry name" value="DGOK_C"/>
</dbReference>
<organism evidence="1 2">
    <name type="scientific">Phenylobacterium deserti</name>
    <dbReference type="NCBI Taxonomy" id="1914756"/>
    <lineage>
        <taxon>Bacteria</taxon>
        <taxon>Pseudomonadati</taxon>
        <taxon>Pseudomonadota</taxon>
        <taxon>Alphaproteobacteria</taxon>
        <taxon>Caulobacterales</taxon>
        <taxon>Caulobacteraceae</taxon>
        <taxon>Phenylobacterium</taxon>
    </lineage>
</organism>
<dbReference type="Gene3D" id="3.30.420.310">
    <property type="entry name" value="2-keto-3-deoxy-galactonokinase, C-terminal domain"/>
    <property type="match status" value="1"/>
</dbReference>
<sequence>MAEAELLACDWGTTNLRAWTLDGEGRVVESGEFRGLGVSNLKPGEAAERFRNEVQPHLRAQGLPAVLCGMVGSNLGWTIAPYVDCAAGLEDLAKQLVPVEADAPWARIVPGMRSTGLTGSSDVMRGEETQLFGWLARHPERARGRQVVCHPGTHAKWMVVEDGKLAQFVTAMTGELFAVLSKHSVLKGEGRADDAAAFLEGVAAAGEGDGLAARLFTARARVVGGGKPVESTPSYLSGLLIGAEVAAMPRLLGLRPGEPLVLLGDEMLCSHYSRALEARGVASETFDGEEAAVAGLFALYQMGAGQ</sequence>
<dbReference type="RefSeq" id="WP_111515117.1">
    <property type="nucleotide sequence ID" value="NZ_QFYR01000002.1"/>
</dbReference>
<dbReference type="InterPro" id="IPR042258">
    <property type="entry name" value="DGOK_N"/>
</dbReference>
<dbReference type="Pfam" id="PF05035">
    <property type="entry name" value="DGOK"/>
    <property type="match status" value="1"/>
</dbReference>
<dbReference type="InterPro" id="IPR007729">
    <property type="entry name" value="DGOK"/>
</dbReference>
<reference evidence="2" key="1">
    <citation type="submission" date="2018-05" db="EMBL/GenBank/DDBJ databases">
        <authorList>
            <person name="Li X."/>
        </authorList>
    </citation>
    <scope>NUCLEOTIDE SEQUENCE [LARGE SCALE GENOMIC DNA]</scope>
    <source>
        <strain evidence="2">YIM 73061</strain>
    </source>
</reference>
<gene>
    <name evidence="1" type="ORF">DJ018_11660</name>
</gene>
<dbReference type="OrthoDB" id="256574at2"/>
<dbReference type="EMBL" id="QFYR01000002">
    <property type="protein sequence ID" value="RAK52832.1"/>
    <property type="molecule type" value="Genomic_DNA"/>
</dbReference>
<dbReference type="AlphaFoldDB" id="A0A328ADI6"/>
<evidence type="ECO:0000313" key="2">
    <source>
        <dbReference type="Proteomes" id="UP000249725"/>
    </source>
</evidence>
<keyword evidence="1" id="KW-0418">Kinase</keyword>
<proteinExistence type="predicted"/>